<dbReference type="InterPro" id="IPR043128">
    <property type="entry name" value="Rev_trsase/Diguanyl_cyclase"/>
</dbReference>
<feature type="domain" description="Reverse transcriptase" evidence="1">
    <location>
        <begin position="21"/>
        <end position="98"/>
    </location>
</feature>
<evidence type="ECO:0000313" key="2">
    <source>
        <dbReference type="EMBL" id="RKF60249.1"/>
    </source>
</evidence>
<dbReference type="OrthoDB" id="3563554at2759"/>
<evidence type="ECO:0000259" key="1">
    <source>
        <dbReference type="Pfam" id="PF00078"/>
    </source>
</evidence>
<dbReference type="Proteomes" id="UP000286134">
    <property type="component" value="Unassembled WGS sequence"/>
</dbReference>
<dbReference type="EMBL" id="MCFK01005286">
    <property type="protein sequence ID" value="RKF60249.1"/>
    <property type="molecule type" value="Genomic_DNA"/>
</dbReference>
<reference evidence="2 3" key="1">
    <citation type="journal article" date="2018" name="BMC Genomics">
        <title>Comparative genome analyses reveal sequence features reflecting distinct modes of host-adaptation between dicot and monocot powdery mildew.</title>
        <authorList>
            <person name="Wu Y."/>
            <person name="Ma X."/>
            <person name="Pan Z."/>
            <person name="Kale S.D."/>
            <person name="Song Y."/>
            <person name="King H."/>
            <person name="Zhang Q."/>
            <person name="Presley C."/>
            <person name="Deng X."/>
            <person name="Wei C.I."/>
            <person name="Xiao S."/>
        </authorList>
    </citation>
    <scope>NUCLEOTIDE SEQUENCE [LARGE SCALE GENOMIC DNA]</scope>
    <source>
        <strain evidence="2">UMSG2</strain>
    </source>
</reference>
<organism evidence="2 3">
    <name type="scientific">Erysiphe neolycopersici</name>
    <dbReference type="NCBI Taxonomy" id="212602"/>
    <lineage>
        <taxon>Eukaryota</taxon>
        <taxon>Fungi</taxon>
        <taxon>Dikarya</taxon>
        <taxon>Ascomycota</taxon>
        <taxon>Pezizomycotina</taxon>
        <taxon>Leotiomycetes</taxon>
        <taxon>Erysiphales</taxon>
        <taxon>Erysiphaceae</taxon>
        <taxon>Erysiphe</taxon>
    </lineage>
</organism>
<dbReference type="PANTHER" id="PTHR33064:SF37">
    <property type="entry name" value="RIBONUCLEASE H"/>
    <property type="match status" value="1"/>
</dbReference>
<gene>
    <name evidence="2" type="ORF">OnM2_052083</name>
</gene>
<dbReference type="Gene3D" id="3.30.70.270">
    <property type="match status" value="1"/>
</dbReference>
<evidence type="ECO:0000313" key="3">
    <source>
        <dbReference type="Proteomes" id="UP000286134"/>
    </source>
</evidence>
<accession>A0A420HS87</accession>
<comment type="caution">
    <text evidence="2">The sequence shown here is derived from an EMBL/GenBank/DDBJ whole genome shotgun (WGS) entry which is preliminary data.</text>
</comment>
<dbReference type="Gene3D" id="3.10.10.10">
    <property type="entry name" value="HIV Type 1 Reverse Transcriptase, subunit A, domain 1"/>
    <property type="match status" value="1"/>
</dbReference>
<proteinExistence type="predicted"/>
<dbReference type="InterPro" id="IPR000477">
    <property type="entry name" value="RT_dom"/>
</dbReference>
<name>A0A420HS87_9PEZI</name>
<dbReference type="STRING" id="212602.A0A420HS87"/>
<keyword evidence="3" id="KW-1185">Reference proteome</keyword>
<dbReference type="InterPro" id="IPR051320">
    <property type="entry name" value="Viral_Replic_Matur_Polypro"/>
</dbReference>
<sequence>MRPEKIQSIETELEDDVSVEKLDNMNQIQKAAGHRFYIKFDFKSGLYHIGLIERARQLWAFVVPSGHYDYLVIPFGLKNAPATFQRVVDEAVLPIRAITSSLIDNGLTSLPGKNVLVTLSPSHLESWKKTRDALIQTPLLKRFNSVLPYILDVGTSQNHTGRVLLQPSNDINITISQPSLETLNLRPVAFTSHRLTPSQQR</sequence>
<protein>
    <recommendedName>
        <fullName evidence="1">Reverse transcriptase domain-containing protein</fullName>
    </recommendedName>
</protein>
<dbReference type="Pfam" id="PF00078">
    <property type="entry name" value="RVT_1"/>
    <property type="match status" value="1"/>
</dbReference>
<dbReference type="InterPro" id="IPR043502">
    <property type="entry name" value="DNA/RNA_pol_sf"/>
</dbReference>
<dbReference type="AlphaFoldDB" id="A0A420HS87"/>
<dbReference type="SUPFAM" id="SSF56672">
    <property type="entry name" value="DNA/RNA polymerases"/>
    <property type="match status" value="1"/>
</dbReference>
<dbReference type="PANTHER" id="PTHR33064">
    <property type="entry name" value="POL PROTEIN"/>
    <property type="match status" value="1"/>
</dbReference>